<evidence type="ECO:0000256" key="1">
    <source>
        <dbReference type="SAM" id="Phobius"/>
    </source>
</evidence>
<dbReference type="AlphaFoldDB" id="X1G580"/>
<sequence>MAEYLLINPLMGGIAGGIIGAIITFLTTIIGVLGYSDAAKTMESTVWKRYGYKVSWFGSIWGAIIGFVYAFLICWVFFLIYNVLI</sequence>
<accession>X1G580</accession>
<proteinExistence type="predicted"/>
<keyword evidence="1" id="KW-0812">Transmembrane</keyword>
<organism evidence="2">
    <name type="scientific">marine sediment metagenome</name>
    <dbReference type="NCBI Taxonomy" id="412755"/>
    <lineage>
        <taxon>unclassified sequences</taxon>
        <taxon>metagenomes</taxon>
        <taxon>ecological metagenomes</taxon>
    </lineage>
</organism>
<name>X1G580_9ZZZZ</name>
<feature type="transmembrane region" description="Helical" evidence="1">
    <location>
        <begin position="12"/>
        <end position="35"/>
    </location>
</feature>
<comment type="caution">
    <text evidence="2">The sequence shown here is derived from an EMBL/GenBank/DDBJ whole genome shotgun (WGS) entry which is preliminary data.</text>
</comment>
<reference evidence="2" key="1">
    <citation type="journal article" date="2014" name="Front. Microbiol.">
        <title>High frequency of phylogenetically diverse reductive dehalogenase-homologous genes in deep subseafloor sedimentary metagenomes.</title>
        <authorList>
            <person name="Kawai M."/>
            <person name="Futagami T."/>
            <person name="Toyoda A."/>
            <person name="Takaki Y."/>
            <person name="Nishi S."/>
            <person name="Hori S."/>
            <person name="Arai W."/>
            <person name="Tsubouchi T."/>
            <person name="Morono Y."/>
            <person name="Uchiyama I."/>
            <person name="Ito T."/>
            <person name="Fujiyama A."/>
            <person name="Inagaki F."/>
            <person name="Takami H."/>
        </authorList>
    </citation>
    <scope>NUCLEOTIDE SEQUENCE</scope>
    <source>
        <strain evidence="2">Expedition CK06-06</strain>
    </source>
</reference>
<keyword evidence="1" id="KW-0472">Membrane</keyword>
<gene>
    <name evidence="2" type="ORF">S03H2_29940</name>
</gene>
<keyword evidence="1" id="KW-1133">Transmembrane helix</keyword>
<feature type="transmembrane region" description="Helical" evidence="1">
    <location>
        <begin position="56"/>
        <end position="81"/>
    </location>
</feature>
<dbReference type="EMBL" id="BARU01018093">
    <property type="protein sequence ID" value="GAH52402.1"/>
    <property type="molecule type" value="Genomic_DNA"/>
</dbReference>
<evidence type="ECO:0000313" key="2">
    <source>
        <dbReference type="EMBL" id="GAH52402.1"/>
    </source>
</evidence>
<protein>
    <submittedName>
        <fullName evidence="2">Uncharacterized protein</fullName>
    </submittedName>
</protein>